<dbReference type="GO" id="GO:0005730">
    <property type="term" value="C:nucleolus"/>
    <property type="evidence" value="ECO:0007669"/>
    <property type="project" value="UniProtKB-SubCell"/>
</dbReference>
<evidence type="ECO:0000256" key="5">
    <source>
        <dbReference type="PROSITE-ProRule" id="PRU00176"/>
    </source>
</evidence>
<dbReference type="PANTHER" id="PTHR23236">
    <property type="entry name" value="EUKARYOTIC TRANSLATION INITIATION FACTOR 4B/4H"/>
    <property type="match status" value="1"/>
</dbReference>
<dbReference type="KEGG" id="goe:100908690"/>
<dbReference type="InterPro" id="IPR012677">
    <property type="entry name" value="Nucleotide-bd_a/b_plait_sf"/>
</dbReference>
<dbReference type="InterPro" id="IPR000504">
    <property type="entry name" value="RRM_dom"/>
</dbReference>
<evidence type="ECO:0000256" key="2">
    <source>
        <dbReference type="ARBA" id="ARBA00007077"/>
    </source>
</evidence>
<dbReference type="SUPFAM" id="SSF54928">
    <property type="entry name" value="RNA-binding domain, RBD"/>
    <property type="match status" value="2"/>
</dbReference>
<feature type="region of interest" description="Disordered" evidence="6">
    <location>
        <begin position="366"/>
        <end position="411"/>
    </location>
</feature>
<evidence type="ECO:0000259" key="7">
    <source>
        <dbReference type="PROSITE" id="PS50102"/>
    </source>
</evidence>
<feature type="region of interest" description="Disordered" evidence="6">
    <location>
        <begin position="125"/>
        <end position="144"/>
    </location>
</feature>
<protein>
    <submittedName>
        <fullName evidence="9">RNA-binding protein 34</fullName>
    </submittedName>
</protein>
<feature type="compositionally biased region" description="Basic and acidic residues" evidence="6">
    <location>
        <begin position="33"/>
        <end position="45"/>
    </location>
</feature>
<dbReference type="Proteomes" id="UP000694867">
    <property type="component" value="Unplaced"/>
</dbReference>
<dbReference type="InterPro" id="IPR034221">
    <property type="entry name" value="RBM34_RRM2"/>
</dbReference>
<accession>A0AAJ6VXZ0</accession>
<dbReference type="CDD" id="cd12395">
    <property type="entry name" value="RRM2_RBM34"/>
    <property type="match status" value="1"/>
</dbReference>
<dbReference type="AlphaFoldDB" id="A0AAJ6VXZ0"/>
<comment type="similarity">
    <text evidence="2">Belongs to the RRM RBM34 family.</text>
</comment>
<dbReference type="PROSITE" id="PS50102">
    <property type="entry name" value="RRM"/>
    <property type="match status" value="2"/>
</dbReference>
<proteinExistence type="inferred from homology"/>
<keyword evidence="4" id="KW-0539">Nucleus</keyword>
<feature type="compositionally biased region" description="Basic and acidic residues" evidence="6">
    <location>
        <begin position="67"/>
        <end position="78"/>
    </location>
</feature>
<dbReference type="GeneID" id="100908690"/>
<evidence type="ECO:0000313" key="8">
    <source>
        <dbReference type="Proteomes" id="UP000694867"/>
    </source>
</evidence>
<dbReference type="Pfam" id="PF00076">
    <property type="entry name" value="RRM_1"/>
    <property type="match status" value="1"/>
</dbReference>
<organism evidence="8 9">
    <name type="scientific">Galendromus occidentalis</name>
    <name type="common">western predatory mite</name>
    <dbReference type="NCBI Taxonomy" id="34638"/>
    <lineage>
        <taxon>Eukaryota</taxon>
        <taxon>Metazoa</taxon>
        <taxon>Ecdysozoa</taxon>
        <taxon>Arthropoda</taxon>
        <taxon>Chelicerata</taxon>
        <taxon>Arachnida</taxon>
        <taxon>Acari</taxon>
        <taxon>Parasitiformes</taxon>
        <taxon>Mesostigmata</taxon>
        <taxon>Gamasina</taxon>
        <taxon>Phytoseioidea</taxon>
        <taxon>Phytoseiidae</taxon>
        <taxon>Typhlodrominae</taxon>
        <taxon>Galendromus</taxon>
    </lineage>
</organism>
<feature type="compositionally biased region" description="Basic and acidic residues" evidence="6">
    <location>
        <begin position="130"/>
        <end position="144"/>
    </location>
</feature>
<gene>
    <name evidence="9" type="primary">LOC100908690</name>
</gene>
<name>A0AAJ6VXZ0_9ACAR</name>
<dbReference type="GO" id="GO:0019843">
    <property type="term" value="F:rRNA binding"/>
    <property type="evidence" value="ECO:0007669"/>
    <property type="project" value="TreeGrafter"/>
</dbReference>
<dbReference type="InterPro" id="IPR035979">
    <property type="entry name" value="RBD_domain_sf"/>
</dbReference>
<comment type="subcellular location">
    <subcellularLocation>
        <location evidence="1">Nucleus</location>
        <location evidence="1">Nucleolus</location>
    </subcellularLocation>
</comment>
<evidence type="ECO:0000256" key="4">
    <source>
        <dbReference type="ARBA" id="ARBA00023242"/>
    </source>
</evidence>
<sequence>MTSEYVAGSLSALFGKKSQKSEGAPVKLKHVKRLYEEFTPLKKPQEIGNRQGTPAKKRKSEAGESVIGDKQKGRENSLVKKRAKHGPQRPPRDDQGVEPNDNTLGEEDATSGELTNRTAALKRIRRKASLKQEHDKEAKEEAKRDFRYYEDDPAFIPQTIFVKNLPPKSQRKHVKRLFEKCGDILFVRFANAIPAKAGIPVEAAIKKRSLIKEGTTISAFVVFKDASSVQTAIDLNGIEYEGHHLRVDRREASNIPQKRSVFCGNIPFDTTDDALWDFFEEAGAIDYVRVVRDNETGIGKGIAFVVFKDASSAALALEFSSKEFQGRAIRVSAIEKRKTTLPSSKNALLSGSKEKISKRKLEKKAIRQEMRINGAPRMSKQKKEKIKKSIKQEKLKRGKKKFARKLQGENK</sequence>
<dbReference type="GO" id="GO:0000463">
    <property type="term" value="P:maturation of LSU-rRNA from tricistronic rRNA transcript (SSU-rRNA, 5.8S rRNA, LSU-rRNA)"/>
    <property type="evidence" value="ECO:0007669"/>
    <property type="project" value="TreeGrafter"/>
</dbReference>
<keyword evidence="3 5" id="KW-0694">RNA-binding</keyword>
<dbReference type="RefSeq" id="XP_003742654.1">
    <property type="nucleotide sequence ID" value="XM_003742606.2"/>
</dbReference>
<feature type="region of interest" description="Disordered" evidence="6">
    <location>
        <begin position="1"/>
        <end position="118"/>
    </location>
</feature>
<evidence type="ECO:0000313" key="9">
    <source>
        <dbReference type="RefSeq" id="XP_003742654.1"/>
    </source>
</evidence>
<dbReference type="SMART" id="SM00360">
    <property type="entry name" value="RRM"/>
    <property type="match status" value="2"/>
</dbReference>
<feature type="compositionally biased region" description="Basic residues" evidence="6">
    <location>
        <begin position="379"/>
        <end position="389"/>
    </location>
</feature>
<reference evidence="9" key="1">
    <citation type="submission" date="2025-08" db="UniProtKB">
        <authorList>
            <consortium name="RefSeq"/>
        </authorList>
    </citation>
    <scope>IDENTIFICATION</scope>
</reference>
<dbReference type="PANTHER" id="PTHR23236:SF25">
    <property type="entry name" value="RNA-BINDING PROTEIN 34"/>
    <property type="match status" value="1"/>
</dbReference>
<evidence type="ECO:0000256" key="6">
    <source>
        <dbReference type="SAM" id="MobiDB-lite"/>
    </source>
</evidence>
<dbReference type="Gene3D" id="3.30.70.330">
    <property type="match status" value="2"/>
</dbReference>
<feature type="domain" description="RRM" evidence="7">
    <location>
        <begin position="259"/>
        <end position="336"/>
    </location>
</feature>
<evidence type="ECO:0000256" key="1">
    <source>
        <dbReference type="ARBA" id="ARBA00004604"/>
    </source>
</evidence>
<feature type="domain" description="RRM" evidence="7">
    <location>
        <begin position="158"/>
        <end position="252"/>
    </location>
</feature>
<evidence type="ECO:0000256" key="3">
    <source>
        <dbReference type="ARBA" id="ARBA00022884"/>
    </source>
</evidence>
<keyword evidence="8" id="KW-1185">Reference proteome</keyword>